<name>A0A2S9QKH9_9MICO</name>
<accession>A0A2S9QKH9</accession>
<organism evidence="1 2">
    <name type="scientific">Leucobacter massiliensis</name>
    <dbReference type="NCBI Taxonomy" id="1686285"/>
    <lineage>
        <taxon>Bacteria</taxon>
        <taxon>Bacillati</taxon>
        <taxon>Actinomycetota</taxon>
        <taxon>Actinomycetes</taxon>
        <taxon>Micrococcales</taxon>
        <taxon>Microbacteriaceae</taxon>
        <taxon>Leucobacter</taxon>
    </lineage>
</organism>
<evidence type="ECO:0000313" key="2">
    <source>
        <dbReference type="Proteomes" id="UP000238650"/>
    </source>
</evidence>
<dbReference type="SUPFAM" id="SSF63825">
    <property type="entry name" value="YWTD domain"/>
    <property type="match status" value="1"/>
</dbReference>
<keyword evidence="2" id="KW-1185">Reference proteome</keyword>
<dbReference type="AlphaFoldDB" id="A0A2S9QKH9"/>
<protein>
    <recommendedName>
        <fullName evidence="3">T6SS immunity protein Tdi1 C-terminal domain-containing protein</fullName>
    </recommendedName>
</protein>
<evidence type="ECO:0008006" key="3">
    <source>
        <dbReference type="Google" id="ProtNLM"/>
    </source>
</evidence>
<sequence length="194" mass="20915">MSALIVDQSARGSGGRYVPEGFWPGYADAGYCGASFNGGLIRFHDDVTGPMYRRFLLGAFPQLAAGTDVLAFDWHGRQIATQGGSDRLLLADPGTGEVVQFTTVEEFSTALRLDAGHAALDGALFDAWREHVGRPGGQLPWDGAVAYTVPLYAGGQPGVEQLEFADLEVLWDFTEQLLDQVRDLPPGTPIRISM</sequence>
<comment type="caution">
    <text evidence="1">The sequence shown here is derived from an EMBL/GenBank/DDBJ whole genome shotgun (WGS) entry which is preliminary data.</text>
</comment>
<dbReference type="RefSeq" id="WP_105806299.1">
    <property type="nucleotide sequence ID" value="NZ_MWZD01000023.1"/>
</dbReference>
<proteinExistence type="predicted"/>
<gene>
    <name evidence="1" type="ORF">B4915_13200</name>
</gene>
<evidence type="ECO:0000313" key="1">
    <source>
        <dbReference type="EMBL" id="PRI10089.1"/>
    </source>
</evidence>
<dbReference type="Proteomes" id="UP000238650">
    <property type="component" value="Unassembled WGS sequence"/>
</dbReference>
<dbReference type="OrthoDB" id="2988179at2"/>
<dbReference type="EMBL" id="MWZD01000023">
    <property type="protein sequence ID" value="PRI10089.1"/>
    <property type="molecule type" value="Genomic_DNA"/>
</dbReference>
<reference evidence="1 2" key="1">
    <citation type="journal article" date="2017" name="New Microbes New Infect">
        <title>Genome sequence of 'Leucobacter massiliensis' sp. nov. isolated from human pharynx after travel to the 2014 Hajj.</title>
        <authorList>
            <person name="Leangapichart T."/>
            <person name="Gautret P."/>
            <person name="Nguyen T.T."/>
            <person name="Armstrong N."/>
            <person name="Rolain J.M."/>
        </authorList>
    </citation>
    <scope>NUCLEOTIDE SEQUENCE [LARGE SCALE GENOMIC DNA]</scope>
    <source>
        <strain evidence="1 2">122RC15</strain>
    </source>
</reference>